<organism evidence="8 9">
    <name type="scientific">Glaciecola siphonariae</name>
    <dbReference type="NCBI Taxonomy" id="521012"/>
    <lineage>
        <taxon>Bacteria</taxon>
        <taxon>Pseudomonadati</taxon>
        <taxon>Pseudomonadota</taxon>
        <taxon>Gammaproteobacteria</taxon>
        <taxon>Alteromonadales</taxon>
        <taxon>Alteromonadaceae</taxon>
        <taxon>Glaciecola</taxon>
    </lineage>
</organism>
<feature type="transmembrane region" description="Helical" evidence="5">
    <location>
        <begin position="75"/>
        <end position="92"/>
    </location>
</feature>
<feature type="transmembrane region" description="Helical" evidence="5">
    <location>
        <begin position="209"/>
        <end position="230"/>
    </location>
</feature>
<keyword evidence="3 5" id="KW-1133">Transmembrane helix</keyword>
<sequence length="452" mass="50382">MVKILTILAILAAGFFAISAPYIAALLYTTVSILQPQYIWFWVFDDISIFRISAGIAIIAWLIHMLRGGINWQMYNNGIFFGLLGLLALYYLSNAFTPFPSYGSRIGSELVMGIFTTIVIMFFIVLGLINHEKALKLLVVCVVIVTLYYTYWANSAYLEGNWSQFTRGRLNGPRGSPYKDGNIFSVLFVVGLPFVLFAVGQVEKTWQKALLILAIPLIWHAMILCASRGALLSAAVSTLLAARMIKSKSFNMVLLAGALVFLIDQGGEMLSRTVSTVKKAETEANEPINPRVISWQIAFDLAKKHPVLGVGPQRFLEASRFYFPGKSPHVAHNTFLNYAANLGFIAAFIYLMFFWVSWKMYKWNRDALEAHPDKLHTYINKASFCSLVGFFVGATFLDLIIFEPFYFLLIIIIANNFILKQKVSANEALAADGKKQEEAGHEPLANAGSTGV</sequence>
<name>A0ABV9LUE9_9ALTE</name>
<evidence type="ECO:0000256" key="3">
    <source>
        <dbReference type="ARBA" id="ARBA00022989"/>
    </source>
</evidence>
<dbReference type="GO" id="GO:0016874">
    <property type="term" value="F:ligase activity"/>
    <property type="evidence" value="ECO:0007669"/>
    <property type="project" value="UniProtKB-KW"/>
</dbReference>
<dbReference type="EMBL" id="JBHSGU010000002">
    <property type="protein sequence ID" value="MFC4700142.1"/>
    <property type="molecule type" value="Genomic_DNA"/>
</dbReference>
<feature type="transmembrane region" description="Helical" evidence="5">
    <location>
        <begin position="112"/>
        <end position="129"/>
    </location>
</feature>
<evidence type="ECO:0000256" key="4">
    <source>
        <dbReference type="ARBA" id="ARBA00023136"/>
    </source>
</evidence>
<dbReference type="PANTHER" id="PTHR37422">
    <property type="entry name" value="TEICHURONIC ACID BIOSYNTHESIS PROTEIN TUAE"/>
    <property type="match status" value="1"/>
</dbReference>
<dbReference type="Pfam" id="PF04932">
    <property type="entry name" value="Wzy_C"/>
    <property type="match status" value="1"/>
</dbReference>
<keyword evidence="9" id="KW-1185">Reference proteome</keyword>
<feature type="transmembrane region" description="Helical" evidence="5">
    <location>
        <begin position="387"/>
        <end position="414"/>
    </location>
</feature>
<feature type="domain" description="O-antigen ligase-related" evidence="6">
    <location>
        <begin position="218"/>
        <end position="351"/>
    </location>
</feature>
<gene>
    <name evidence="8" type="ORF">ACFO4O_08250</name>
</gene>
<feature type="transmembrane region" description="Helical" evidence="5">
    <location>
        <begin position="183"/>
        <end position="202"/>
    </location>
</feature>
<feature type="transmembrane region" description="Helical" evidence="5">
    <location>
        <begin position="250"/>
        <end position="270"/>
    </location>
</feature>
<feature type="transmembrane region" description="Helical" evidence="5">
    <location>
        <begin position="39"/>
        <end position="63"/>
    </location>
</feature>
<feature type="transmembrane region" description="Helical" evidence="5">
    <location>
        <begin position="335"/>
        <end position="358"/>
    </location>
</feature>
<feature type="transmembrane region" description="Helical" evidence="5">
    <location>
        <begin position="134"/>
        <end position="152"/>
    </location>
</feature>
<comment type="caution">
    <text evidence="8">The sequence shown here is derived from an EMBL/GenBank/DDBJ whole genome shotgun (WGS) entry which is preliminary data.</text>
</comment>
<evidence type="ECO:0000256" key="1">
    <source>
        <dbReference type="ARBA" id="ARBA00004141"/>
    </source>
</evidence>
<dbReference type="Pfam" id="PF19358">
    <property type="entry name" value="DUF5935"/>
    <property type="match status" value="1"/>
</dbReference>
<reference evidence="9" key="1">
    <citation type="journal article" date="2019" name="Int. J. Syst. Evol. Microbiol.">
        <title>The Global Catalogue of Microorganisms (GCM) 10K type strain sequencing project: providing services to taxonomists for standard genome sequencing and annotation.</title>
        <authorList>
            <consortium name="The Broad Institute Genomics Platform"/>
            <consortium name="The Broad Institute Genome Sequencing Center for Infectious Disease"/>
            <person name="Wu L."/>
            <person name="Ma J."/>
        </authorList>
    </citation>
    <scope>NUCLEOTIDE SEQUENCE [LARGE SCALE GENOMIC DNA]</scope>
    <source>
        <strain evidence="9">KACC 12507</strain>
    </source>
</reference>
<dbReference type="InterPro" id="IPR045979">
    <property type="entry name" value="DUF5935"/>
</dbReference>
<protein>
    <submittedName>
        <fullName evidence="8">O-antigen ligase family protein</fullName>
    </submittedName>
</protein>
<dbReference type="RefSeq" id="WP_382407305.1">
    <property type="nucleotide sequence ID" value="NZ_JBHSGU010000002.1"/>
</dbReference>
<dbReference type="InterPro" id="IPR007016">
    <property type="entry name" value="O-antigen_ligase-rel_domated"/>
</dbReference>
<feature type="domain" description="DUF5935" evidence="7">
    <location>
        <begin position="2"/>
        <end position="149"/>
    </location>
</feature>
<accession>A0ABV9LUE9</accession>
<dbReference type="PANTHER" id="PTHR37422:SF13">
    <property type="entry name" value="LIPOPOLYSACCHARIDE BIOSYNTHESIS PROTEIN PA4999-RELATED"/>
    <property type="match status" value="1"/>
</dbReference>
<proteinExistence type="predicted"/>
<dbReference type="Proteomes" id="UP001595897">
    <property type="component" value="Unassembled WGS sequence"/>
</dbReference>
<evidence type="ECO:0000313" key="8">
    <source>
        <dbReference type="EMBL" id="MFC4700142.1"/>
    </source>
</evidence>
<comment type="subcellular location">
    <subcellularLocation>
        <location evidence="1">Membrane</location>
        <topology evidence="1">Multi-pass membrane protein</topology>
    </subcellularLocation>
</comment>
<keyword evidence="8" id="KW-0436">Ligase</keyword>
<evidence type="ECO:0000256" key="2">
    <source>
        <dbReference type="ARBA" id="ARBA00022692"/>
    </source>
</evidence>
<evidence type="ECO:0000259" key="7">
    <source>
        <dbReference type="Pfam" id="PF19358"/>
    </source>
</evidence>
<evidence type="ECO:0000313" key="9">
    <source>
        <dbReference type="Proteomes" id="UP001595897"/>
    </source>
</evidence>
<evidence type="ECO:0000256" key="5">
    <source>
        <dbReference type="SAM" id="Phobius"/>
    </source>
</evidence>
<evidence type="ECO:0000259" key="6">
    <source>
        <dbReference type="Pfam" id="PF04932"/>
    </source>
</evidence>
<keyword evidence="2 5" id="KW-0812">Transmembrane</keyword>
<dbReference type="InterPro" id="IPR051533">
    <property type="entry name" value="WaaL-like"/>
</dbReference>
<keyword evidence="4 5" id="KW-0472">Membrane</keyword>